<proteinExistence type="predicted"/>
<dbReference type="PANTHER" id="PTHR37937:SF1">
    <property type="entry name" value="CONJUGATIVE TRANSFER: DNA TRANSPORT"/>
    <property type="match status" value="1"/>
</dbReference>
<comment type="caution">
    <text evidence="8">The sequence shown here is derived from an EMBL/GenBank/DDBJ whole genome shotgun (WGS) entry which is preliminary data.</text>
</comment>
<evidence type="ECO:0000313" key="9">
    <source>
        <dbReference type="Proteomes" id="UP001500449"/>
    </source>
</evidence>
<feature type="domain" description="TraD/TraG TraM recognition site" evidence="7">
    <location>
        <begin position="391"/>
        <end position="505"/>
    </location>
</feature>
<keyword evidence="3 6" id="KW-0812">Transmembrane</keyword>
<evidence type="ECO:0000256" key="6">
    <source>
        <dbReference type="SAM" id="Phobius"/>
    </source>
</evidence>
<dbReference type="Gene3D" id="3.40.50.300">
    <property type="entry name" value="P-loop containing nucleotide triphosphate hydrolases"/>
    <property type="match status" value="1"/>
</dbReference>
<evidence type="ECO:0000259" key="7">
    <source>
        <dbReference type="Pfam" id="PF12696"/>
    </source>
</evidence>
<dbReference type="EMBL" id="BAAAQK010000005">
    <property type="protein sequence ID" value="GAA1843916.1"/>
    <property type="molecule type" value="Genomic_DNA"/>
</dbReference>
<dbReference type="InterPro" id="IPR051539">
    <property type="entry name" value="T4SS-coupling_protein"/>
</dbReference>
<protein>
    <recommendedName>
        <fullName evidence="7">TraD/TraG TraM recognition site domain-containing protein</fullName>
    </recommendedName>
</protein>
<evidence type="ECO:0000256" key="5">
    <source>
        <dbReference type="ARBA" id="ARBA00023136"/>
    </source>
</evidence>
<evidence type="ECO:0000256" key="3">
    <source>
        <dbReference type="ARBA" id="ARBA00022692"/>
    </source>
</evidence>
<keyword evidence="2" id="KW-1003">Cell membrane</keyword>
<evidence type="ECO:0000256" key="1">
    <source>
        <dbReference type="ARBA" id="ARBA00004651"/>
    </source>
</evidence>
<dbReference type="PANTHER" id="PTHR37937">
    <property type="entry name" value="CONJUGATIVE TRANSFER: DNA TRANSPORT"/>
    <property type="match status" value="1"/>
</dbReference>
<dbReference type="RefSeq" id="WP_344415571.1">
    <property type="nucleotide sequence ID" value="NZ_BAAAQK010000005.1"/>
</dbReference>
<dbReference type="Proteomes" id="UP001500449">
    <property type="component" value="Unassembled WGS sequence"/>
</dbReference>
<dbReference type="InterPro" id="IPR027417">
    <property type="entry name" value="P-loop_NTPase"/>
</dbReference>
<reference evidence="8 9" key="1">
    <citation type="journal article" date="2019" name="Int. J. Syst. Evol. Microbiol.">
        <title>The Global Catalogue of Microorganisms (GCM) 10K type strain sequencing project: providing services to taxonomists for standard genome sequencing and annotation.</title>
        <authorList>
            <consortium name="The Broad Institute Genomics Platform"/>
            <consortium name="The Broad Institute Genome Sequencing Center for Infectious Disease"/>
            <person name="Wu L."/>
            <person name="Ma J."/>
        </authorList>
    </citation>
    <scope>NUCLEOTIDE SEQUENCE [LARGE SCALE GENOMIC DNA]</scope>
    <source>
        <strain evidence="8 9">JCM 16009</strain>
    </source>
</reference>
<keyword evidence="9" id="KW-1185">Reference proteome</keyword>
<organism evidence="8 9">
    <name type="scientific">Pseudonocardia ailaonensis</name>
    <dbReference type="NCBI Taxonomy" id="367279"/>
    <lineage>
        <taxon>Bacteria</taxon>
        <taxon>Bacillati</taxon>
        <taxon>Actinomycetota</taxon>
        <taxon>Actinomycetes</taxon>
        <taxon>Pseudonocardiales</taxon>
        <taxon>Pseudonocardiaceae</taxon>
        <taxon>Pseudonocardia</taxon>
    </lineage>
</organism>
<gene>
    <name evidence="8" type="ORF">GCM10009836_24120</name>
</gene>
<evidence type="ECO:0000256" key="2">
    <source>
        <dbReference type="ARBA" id="ARBA00022475"/>
    </source>
</evidence>
<name>A0ABN2MZD6_9PSEU</name>
<keyword evidence="5 6" id="KW-0472">Membrane</keyword>
<feature type="transmembrane region" description="Helical" evidence="6">
    <location>
        <begin position="43"/>
        <end position="63"/>
    </location>
</feature>
<dbReference type="SUPFAM" id="SSF52540">
    <property type="entry name" value="P-loop containing nucleoside triphosphate hydrolases"/>
    <property type="match status" value="1"/>
</dbReference>
<evidence type="ECO:0000313" key="8">
    <source>
        <dbReference type="EMBL" id="GAA1843916.1"/>
    </source>
</evidence>
<sequence>MTFLLFVVSAGGAALAWRRGARWIAGVLALLAALACWRLIGHLGWWLVGGGALPVSAVGWHLWSRSSARVVRWSARSRRKSGVASSIDIARFASATAMRRKAAFVRPELAALPRSERGPIRTLDVAVALCRVGAQRVWASVEDVIVPVGGPRSGKTGWIAGRVIDAPGAALVTSTRTDLLELTAPLRSSRGPTYVFNAVGLGSHPSTITFDPLTGCKNPVTAAERAGDLLVSGSHGGGGDREFWDAQARRVLAAFLHAAALGDLSMREVLGWVTSPAEAQREIASLLRTSPAPDYAEDATQFVTTNDRTRTSITSTIMPALGWLTSPAASAAASGEHPFDVEEILASNATVYLLGAEETQAAPLVCALTGYIAREARRLAATRSSGRLDPPLTLALDEAALISPVPLPSWTADMGGRGVTIIGAFQSRAQLIARWCETGAAIILNNAAVVMVFGGTRDRDDLAFWSALAGERDEPVTTTDLHGRTFSRTVRKVPVLPLAQIANLPTGHAVVYRRGIPPAVGKVLMVWRRRDVRAHARAIRGEQRYCQLRVRRDVVVEALLDWLATRGPDRYGDSASRFRDARADRRDEAAPAAIDAAPNVIALPGRRP</sequence>
<dbReference type="CDD" id="cd01127">
    <property type="entry name" value="TrwB_TraG_TraD_VirD4"/>
    <property type="match status" value="1"/>
</dbReference>
<accession>A0ABN2MZD6</accession>
<dbReference type="Pfam" id="PF12696">
    <property type="entry name" value="TraG-D_C"/>
    <property type="match status" value="1"/>
</dbReference>
<comment type="subcellular location">
    <subcellularLocation>
        <location evidence="1">Cell membrane</location>
        <topology evidence="1">Multi-pass membrane protein</topology>
    </subcellularLocation>
</comment>
<evidence type="ECO:0000256" key="4">
    <source>
        <dbReference type="ARBA" id="ARBA00022989"/>
    </source>
</evidence>
<keyword evidence="4 6" id="KW-1133">Transmembrane helix</keyword>
<dbReference type="InterPro" id="IPR032689">
    <property type="entry name" value="TraG-D_C"/>
</dbReference>